<dbReference type="InterPro" id="IPR050699">
    <property type="entry name" value="RNA-DNA_Helicase"/>
</dbReference>
<evidence type="ECO:0000256" key="9">
    <source>
        <dbReference type="ARBA" id="ARBA00022946"/>
    </source>
</evidence>
<evidence type="ECO:0000256" key="10">
    <source>
        <dbReference type="ARBA" id="ARBA00023128"/>
    </source>
</evidence>
<keyword evidence="16" id="KW-1185">Reference proteome</keyword>
<sequence>MLRQTLRPLFHGEVSLCFGSTSFSRQCIRHFNVKPAKESIKPFSKQPVKVSTKPFTKQPTHRVRHPLNHKNDTTQRSKNYKKTNTTFQLAPGNVFSTFRKRASALATIPHIRTKVEQLGISKEMLKPIANGFYRDLIAGKVEGCDKDTLLSVNGLAGDRRIMDSYLYTRFLEYAEPHLPKEITSKLTSLKKITDLRFPHEWYPEARRMQRKIHLHVGPTNSGKTYSALKRLTEAKSGIYCGPLRLLAHEIFERMNNNGIACNLVTGEEKRIISEDATLTSSTVEMVELNRDLEVAVVDEIQMMGDRTRGWAWTQALLGLRAQEIHLCGEESVVPLIKQICEAIDDEVTVHRYKRLTPLSISEKSLGGNYENVKKGDCVVTFARKDIFEVKRAIERETGLRCAVVYGALPPESRALQAKAFNDAASNFDVLVASDAVGMGLNLNIKRIVFESVQKYDGKSFTFIHPPHLKQIAGRAGRFGTTYAQGEVTTFEQDDLSYVFEAMDTPTLFLKTAGIHPTLDIIEMFSAQMPDAPFSSVLQTFEDMATVSGKYFLCNYGDSKALAQSMDHLDMSVRDRYQFVSAPTPLRDTACLQAIIEMATLYSENKDIDLKKLVKLPAAKESVTKTKLDQLESCHKIIMIYKWLSMRFPDNFGTSAEEAGELKEQCELLIDEALKKVHFRPRMKRASYGQHKKTKTV</sequence>
<dbReference type="Gene3D" id="1.20.58.1080">
    <property type="match status" value="1"/>
</dbReference>
<evidence type="ECO:0000313" key="16">
    <source>
        <dbReference type="Proteomes" id="UP000612746"/>
    </source>
</evidence>
<dbReference type="GO" id="GO:0003724">
    <property type="term" value="F:RNA helicase activity"/>
    <property type="evidence" value="ECO:0007669"/>
    <property type="project" value="UniProtKB-EC"/>
</dbReference>
<evidence type="ECO:0000256" key="8">
    <source>
        <dbReference type="ARBA" id="ARBA00022840"/>
    </source>
</evidence>
<dbReference type="InterPro" id="IPR041082">
    <property type="entry name" value="Suv3_C_1"/>
</dbReference>
<evidence type="ECO:0000256" key="5">
    <source>
        <dbReference type="ARBA" id="ARBA00022741"/>
    </source>
</evidence>
<dbReference type="PROSITE" id="PS51192">
    <property type="entry name" value="HELICASE_ATP_BIND_1"/>
    <property type="match status" value="1"/>
</dbReference>
<dbReference type="GO" id="GO:0005524">
    <property type="term" value="F:ATP binding"/>
    <property type="evidence" value="ECO:0007669"/>
    <property type="project" value="UniProtKB-KW"/>
</dbReference>
<feature type="domain" description="Helicase C-terminal" evidence="14">
    <location>
        <begin position="364"/>
        <end position="522"/>
    </location>
</feature>
<keyword evidence="7" id="KW-0347">Helicase</keyword>
<dbReference type="GO" id="GO:0045025">
    <property type="term" value="C:mitochondrial degradosome"/>
    <property type="evidence" value="ECO:0007669"/>
    <property type="project" value="TreeGrafter"/>
</dbReference>
<keyword evidence="5" id="KW-0547">Nucleotide-binding</keyword>
<feature type="compositionally biased region" description="Basic residues" evidence="12">
    <location>
        <begin position="59"/>
        <end position="68"/>
    </location>
</feature>
<reference evidence="15" key="1">
    <citation type="submission" date="2020-12" db="EMBL/GenBank/DDBJ databases">
        <title>Metabolic potential, ecology and presence of endohyphal bacteria is reflected in genomic diversity of Mucoromycotina.</title>
        <authorList>
            <person name="Muszewska A."/>
            <person name="Okrasinska A."/>
            <person name="Steczkiewicz K."/>
            <person name="Drgas O."/>
            <person name="Orlowska M."/>
            <person name="Perlinska-Lenart U."/>
            <person name="Aleksandrzak-Piekarczyk T."/>
            <person name="Szatraj K."/>
            <person name="Zielenkiewicz U."/>
            <person name="Pilsyk S."/>
            <person name="Malc E."/>
            <person name="Mieczkowski P."/>
            <person name="Kruszewska J.S."/>
            <person name="Biernat P."/>
            <person name="Pawlowska J."/>
        </authorList>
    </citation>
    <scope>NUCLEOTIDE SEQUENCE</scope>
    <source>
        <strain evidence="15">WA0000051536</strain>
    </source>
</reference>
<dbReference type="GO" id="GO:0000965">
    <property type="term" value="P:mitochondrial RNA 3'-end processing"/>
    <property type="evidence" value="ECO:0007669"/>
    <property type="project" value="TreeGrafter"/>
</dbReference>
<accession>A0A8H7PWG2</accession>
<dbReference type="InterPro" id="IPR022192">
    <property type="entry name" value="SUV3_C"/>
</dbReference>
<dbReference type="InterPro" id="IPR044774">
    <property type="entry name" value="Suv3_DEXQc"/>
</dbReference>
<dbReference type="InterPro" id="IPR055206">
    <property type="entry name" value="DEXQc_SUV3"/>
</dbReference>
<evidence type="ECO:0000256" key="3">
    <source>
        <dbReference type="ARBA" id="ARBA00004305"/>
    </source>
</evidence>
<dbReference type="GO" id="GO:0016787">
    <property type="term" value="F:hydrolase activity"/>
    <property type="evidence" value="ECO:0007669"/>
    <property type="project" value="UniProtKB-KW"/>
</dbReference>
<dbReference type="PANTHER" id="PTHR12131">
    <property type="entry name" value="ATP-DEPENDENT RNA AND DNA HELICASE"/>
    <property type="match status" value="1"/>
</dbReference>
<keyword evidence="8" id="KW-0067">ATP-binding</keyword>
<dbReference type="CDD" id="cd18805">
    <property type="entry name" value="SF2_C_suv3"/>
    <property type="match status" value="1"/>
</dbReference>
<dbReference type="AlphaFoldDB" id="A0A8H7PWG2"/>
<keyword evidence="6" id="KW-0378">Hydrolase</keyword>
<dbReference type="FunFam" id="3.40.50.300:FF:000957">
    <property type="entry name" value="ATP-dependent RNA helicase SUV3L, mitochondrial"/>
    <property type="match status" value="1"/>
</dbReference>
<dbReference type="Pfam" id="PF12513">
    <property type="entry name" value="SUV3_C"/>
    <property type="match status" value="1"/>
</dbReference>
<evidence type="ECO:0000313" key="15">
    <source>
        <dbReference type="EMBL" id="KAG2181518.1"/>
    </source>
</evidence>
<evidence type="ECO:0000256" key="2">
    <source>
        <dbReference type="ARBA" id="ARBA00001946"/>
    </source>
</evidence>
<dbReference type="SMART" id="SM00490">
    <property type="entry name" value="HELICc"/>
    <property type="match status" value="1"/>
</dbReference>
<feature type="domain" description="Helicase ATP-binding" evidence="13">
    <location>
        <begin position="204"/>
        <end position="321"/>
    </location>
</feature>
<dbReference type="PROSITE" id="PS51194">
    <property type="entry name" value="HELICASE_CTER"/>
    <property type="match status" value="1"/>
</dbReference>
<gene>
    <name evidence="15" type="ORF">INT44_008333</name>
</gene>
<comment type="catalytic activity">
    <reaction evidence="11">
        <text>ATP + H2O = ADP + phosphate + H(+)</text>
        <dbReference type="Rhea" id="RHEA:13065"/>
        <dbReference type="ChEBI" id="CHEBI:15377"/>
        <dbReference type="ChEBI" id="CHEBI:15378"/>
        <dbReference type="ChEBI" id="CHEBI:30616"/>
        <dbReference type="ChEBI" id="CHEBI:43474"/>
        <dbReference type="ChEBI" id="CHEBI:456216"/>
        <dbReference type="EC" id="3.6.4.13"/>
    </reaction>
</comment>
<name>A0A8H7PWG2_9FUNG</name>
<dbReference type="InterPro" id="IPR014001">
    <property type="entry name" value="Helicase_ATP-bd"/>
</dbReference>
<dbReference type="Pfam" id="PF18147">
    <property type="entry name" value="Suv3_C_1"/>
    <property type="match status" value="1"/>
</dbReference>
<dbReference type="PANTHER" id="PTHR12131:SF1">
    <property type="entry name" value="ATP-DEPENDENT RNA HELICASE SUPV3L1, MITOCHONDRIAL-RELATED"/>
    <property type="match status" value="1"/>
</dbReference>
<comment type="subcellular location">
    <subcellularLocation>
        <location evidence="3">Mitochondrion matrix</location>
    </subcellularLocation>
</comment>
<organism evidence="15 16">
    <name type="scientific">Umbelopsis vinacea</name>
    <dbReference type="NCBI Taxonomy" id="44442"/>
    <lineage>
        <taxon>Eukaryota</taxon>
        <taxon>Fungi</taxon>
        <taxon>Fungi incertae sedis</taxon>
        <taxon>Mucoromycota</taxon>
        <taxon>Mucoromycotina</taxon>
        <taxon>Umbelopsidomycetes</taxon>
        <taxon>Umbelopsidales</taxon>
        <taxon>Umbelopsidaceae</taxon>
        <taxon>Umbelopsis</taxon>
    </lineage>
</organism>
<evidence type="ECO:0000256" key="6">
    <source>
        <dbReference type="ARBA" id="ARBA00022801"/>
    </source>
</evidence>
<dbReference type="Pfam" id="PF22527">
    <property type="entry name" value="DEXQc_Suv3"/>
    <property type="match status" value="1"/>
</dbReference>
<dbReference type="InterPro" id="IPR027417">
    <property type="entry name" value="P-loop_NTPase"/>
</dbReference>
<proteinExistence type="predicted"/>
<evidence type="ECO:0000256" key="11">
    <source>
        <dbReference type="ARBA" id="ARBA00047984"/>
    </source>
</evidence>
<dbReference type="EMBL" id="JAEPRA010000008">
    <property type="protein sequence ID" value="KAG2181518.1"/>
    <property type="molecule type" value="Genomic_DNA"/>
</dbReference>
<dbReference type="Gene3D" id="1.20.272.40">
    <property type="match status" value="1"/>
</dbReference>
<evidence type="ECO:0000256" key="12">
    <source>
        <dbReference type="SAM" id="MobiDB-lite"/>
    </source>
</evidence>
<dbReference type="EC" id="3.6.4.13" evidence="4"/>
<comment type="cofactor">
    <cofactor evidence="1">
        <name>Mn(2+)</name>
        <dbReference type="ChEBI" id="CHEBI:29035"/>
    </cofactor>
</comment>
<dbReference type="OrthoDB" id="6692397at2759"/>
<comment type="caution">
    <text evidence="15">The sequence shown here is derived from an EMBL/GenBank/DDBJ whole genome shotgun (WGS) entry which is preliminary data.</text>
</comment>
<evidence type="ECO:0000259" key="13">
    <source>
        <dbReference type="PROSITE" id="PS51192"/>
    </source>
</evidence>
<dbReference type="FunFam" id="3.40.50.300:FF:000269">
    <property type="entry name" value="ATP-dependent RNA helicase SUPV3L1, mitochondrial"/>
    <property type="match status" value="1"/>
</dbReference>
<dbReference type="Gene3D" id="3.40.50.300">
    <property type="entry name" value="P-loop containing nucleotide triphosphate hydrolases"/>
    <property type="match status" value="2"/>
</dbReference>
<dbReference type="CDD" id="cd17913">
    <property type="entry name" value="DEXQc_Suv3"/>
    <property type="match status" value="1"/>
</dbReference>
<keyword evidence="9" id="KW-0809">Transit peptide</keyword>
<evidence type="ECO:0000256" key="4">
    <source>
        <dbReference type="ARBA" id="ARBA00012552"/>
    </source>
</evidence>
<evidence type="ECO:0000256" key="1">
    <source>
        <dbReference type="ARBA" id="ARBA00001936"/>
    </source>
</evidence>
<dbReference type="SUPFAM" id="SSF52540">
    <property type="entry name" value="P-loop containing nucleoside triphosphate hydrolases"/>
    <property type="match status" value="1"/>
</dbReference>
<evidence type="ECO:0000259" key="14">
    <source>
        <dbReference type="PROSITE" id="PS51194"/>
    </source>
</evidence>
<keyword evidence="10" id="KW-0496">Mitochondrion</keyword>
<dbReference type="InterPro" id="IPR001650">
    <property type="entry name" value="Helicase_C-like"/>
</dbReference>
<comment type="cofactor">
    <cofactor evidence="2">
        <name>Mg(2+)</name>
        <dbReference type="ChEBI" id="CHEBI:18420"/>
    </cofactor>
</comment>
<feature type="region of interest" description="Disordered" evidence="12">
    <location>
        <begin position="42"/>
        <end position="76"/>
    </location>
</feature>
<protein>
    <recommendedName>
        <fullName evidence="4">RNA helicase</fullName>
        <ecNumber evidence="4">3.6.4.13</ecNumber>
    </recommendedName>
</protein>
<dbReference type="GO" id="GO:0005759">
    <property type="term" value="C:mitochondrial matrix"/>
    <property type="evidence" value="ECO:0007669"/>
    <property type="project" value="UniProtKB-SubCell"/>
</dbReference>
<dbReference type="Pfam" id="PF00271">
    <property type="entry name" value="Helicase_C"/>
    <property type="match status" value="1"/>
</dbReference>
<evidence type="ECO:0000256" key="7">
    <source>
        <dbReference type="ARBA" id="ARBA00022806"/>
    </source>
</evidence>
<dbReference type="Proteomes" id="UP000612746">
    <property type="component" value="Unassembled WGS sequence"/>
</dbReference>